<dbReference type="RefSeq" id="WP_207355416.1">
    <property type="nucleotide sequence ID" value="NZ_CP071503.1"/>
</dbReference>
<name>A0ABX7QRY3_9GAMM</name>
<evidence type="ECO:0000313" key="2">
    <source>
        <dbReference type="Proteomes" id="UP000662770"/>
    </source>
</evidence>
<organism evidence="1 2">
    <name type="scientific">Shewanella avicenniae</name>
    <dbReference type="NCBI Taxonomy" id="2814294"/>
    <lineage>
        <taxon>Bacteria</taxon>
        <taxon>Pseudomonadati</taxon>
        <taxon>Pseudomonadota</taxon>
        <taxon>Gammaproteobacteria</taxon>
        <taxon>Alteromonadales</taxon>
        <taxon>Shewanellaceae</taxon>
        <taxon>Shewanella</taxon>
    </lineage>
</organism>
<sequence>MARRNATFWHRYKFLLSGLVLLFSAVFFYQSLHPSFPPSLASQQLNEFEVTPMPLDLAAPYQHDGAFIKDFMVLYNAGNPDDIRQAFMSIGPQPIPFAQHQQLDLGILHGSRYGLHVHALAPEQFSAADRIWLTIERWQGERHTISWPLPQAWLE</sequence>
<proteinExistence type="predicted"/>
<protein>
    <recommendedName>
        <fullName evidence="3">Inactive transglutaminase fused to 7 transmembrane helices domain-containing protein</fullName>
    </recommendedName>
</protein>
<gene>
    <name evidence="1" type="ORF">JYB87_02885</name>
</gene>
<evidence type="ECO:0008006" key="3">
    <source>
        <dbReference type="Google" id="ProtNLM"/>
    </source>
</evidence>
<keyword evidence="2" id="KW-1185">Reference proteome</keyword>
<accession>A0ABX7QRY3</accession>
<evidence type="ECO:0000313" key="1">
    <source>
        <dbReference type="EMBL" id="QSX34212.1"/>
    </source>
</evidence>
<reference evidence="1 2" key="1">
    <citation type="submission" date="2021-03" db="EMBL/GenBank/DDBJ databases">
        <title>Novel species identification of genus Shewanella.</title>
        <authorList>
            <person name="Liu G."/>
            <person name="Zhang Q."/>
        </authorList>
    </citation>
    <scope>NUCLEOTIDE SEQUENCE [LARGE SCALE GENOMIC DNA]</scope>
    <source>
        <strain evidence="1 2">FJAT-51800</strain>
    </source>
</reference>
<dbReference type="EMBL" id="CP071503">
    <property type="protein sequence ID" value="QSX34212.1"/>
    <property type="molecule type" value="Genomic_DNA"/>
</dbReference>
<dbReference type="Proteomes" id="UP000662770">
    <property type="component" value="Chromosome"/>
</dbReference>